<keyword evidence="1" id="KW-0805">Transcription regulation</keyword>
<evidence type="ECO:0000313" key="5">
    <source>
        <dbReference type="EMBL" id="ODG90158.1"/>
    </source>
</evidence>
<accession>A0ABX2ZKC2</accession>
<dbReference type="RefSeq" id="WP_069035051.1">
    <property type="nucleotide sequence ID" value="NZ_MDKC01000035.1"/>
</dbReference>
<sequence length="141" mass="16879">MDKEIKQLNQLWTDIYYLLRYKHKENITHQSVRILQIIDKEAEVGIKDISEGIKVSHNTASEHVKRLLEKQYVYKTRGEIDQRKVILMLTDLGKEVLLQNSSLNEEKLQQLLFKQMTEEERETIMKAFNLMKERAQNVRDY</sequence>
<reference evidence="5 6" key="1">
    <citation type="submission" date="2016-07" db="EMBL/GenBank/DDBJ databases">
        <authorList>
            <person name="Townsley L."/>
            <person name="Shank E.A."/>
        </authorList>
    </citation>
    <scope>NUCLEOTIDE SEQUENCE [LARGE SCALE GENOMIC DNA]</scope>
    <source>
        <strain evidence="5 6">CH01</strain>
    </source>
</reference>
<dbReference type="InterPro" id="IPR039422">
    <property type="entry name" value="MarR/SlyA-like"/>
</dbReference>
<proteinExistence type="predicted"/>
<dbReference type="PANTHER" id="PTHR33164:SF89">
    <property type="entry name" value="MARR FAMILY REGULATORY PROTEIN"/>
    <property type="match status" value="1"/>
</dbReference>
<keyword evidence="6" id="KW-1185">Reference proteome</keyword>
<dbReference type="InterPro" id="IPR000835">
    <property type="entry name" value="HTH_MarR-typ"/>
</dbReference>
<dbReference type="EMBL" id="MDKC01000035">
    <property type="protein sequence ID" value="ODG90158.1"/>
    <property type="molecule type" value="Genomic_DNA"/>
</dbReference>
<evidence type="ECO:0000256" key="1">
    <source>
        <dbReference type="ARBA" id="ARBA00023015"/>
    </source>
</evidence>
<feature type="domain" description="HTH marR-type" evidence="4">
    <location>
        <begin position="1"/>
        <end position="133"/>
    </location>
</feature>
<protein>
    <submittedName>
        <fullName evidence="5">MarR family transcriptional regulator</fullName>
    </submittedName>
</protein>
<evidence type="ECO:0000256" key="2">
    <source>
        <dbReference type="ARBA" id="ARBA00023125"/>
    </source>
</evidence>
<dbReference type="Pfam" id="PF22381">
    <property type="entry name" value="Staph_reg_Sar_Rot"/>
    <property type="match status" value="1"/>
</dbReference>
<dbReference type="InterPro" id="IPR055166">
    <property type="entry name" value="Transc_reg_Sar_Rot_HTH"/>
</dbReference>
<dbReference type="PROSITE" id="PS50995">
    <property type="entry name" value="HTH_MARR_2"/>
    <property type="match status" value="1"/>
</dbReference>
<keyword evidence="3" id="KW-0804">Transcription</keyword>
<dbReference type="Gene3D" id="1.10.10.10">
    <property type="entry name" value="Winged helix-like DNA-binding domain superfamily/Winged helix DNA-binding domain"/>
    <property type="match status" value="1"/>
</dbReference>
<keyword evidence="2" id="KW-0238">DNA-binding</keyword>
<dbReference type="Proteomes" id="UP000094580">
    <property type="component" value="Unassembled WGS sequence"/>
</dbReference>
<dbReference type="SMART" id="SM00347">
    <property type="entry name" value="HTH_MARR"/>
    <property type="match status" value="1"/>
</dbReference>
<organism evidence="5 6">
    <name type="scientific">Gottfriedia luciferensis</name>
    <dbReference type="NCBI Taxonomy" id="178774"/>
    <lineage>
        <taxon>Bacteria</taxon>
        <taxon>Bacillati</taxon>
        <taxon>Bacillota</taxon>
        <taxon>Bacilli</taxon>
        <taxon>Bacillales</taxon>
        <taxon>Bacillaceae</taxon>
        <taxon>Gottfriedia</taxon>
    </lineage>
</organism>
<evidence type="ECO:0000313" key="6">
    <source>
        <dbReference type="Proteomes" id="UP000094580"/>
    </source>
</evidence>
<gene>
    <name evidence="5" type="ORF">BED47_12535</name>
</gene>
<dbReference type="PANTHER" id="PTHR33164">
    <property type="entry name" value="TRANSCRIPTIONAL REGULATOR, MARR FAMILY"/>
    <property type="match status" value="1"/>
</dbReference>
<dbReference type="SUPFAM" id="SSF46785">
    <property type="entry name" value="Winged helix' DNA-binding domain"/>
    <property type="match status" value="1"/>
</dbReference>
<evidence type="ECO:0000256" key="3">
    <source>
        <dbReference type="ARBA" id="ARBA00023163"/>
    </source>
</evidence>
<name>A0ABX2ZKC2_9BACI</name>
<dbReference type="InterPro" id="IPR036390">
    <property type="entry name" value="WH_DNA-bd_sf"/>
</dbReference>
<comment type="caution">
    <text evidence="5">The sequence shown here is derived from an EMBL/GenBank/DDBJ whole genome shotgun (WGS) entry which is preliminary data.</text>
</comment>
<dbReference type="InterPro" id="IPR036388">
    <property type="entry name" value="WH-like_DNA-bd_sf"/>
</dbReference>
<evidence type="ECO:0000259" key="4">
    <source>
        <dbReference type="PROSITE" id="PS50995"/>
    </source>
</evidence>